<reference evidence="2" key="1">
    <citation type="journal article" date="2020" name="Microb. Genom.">
        <title>Genetic diversity of clinical and environmental Mucorales isolates obtained from an investigation of mucormycosis cases among solid organ transplant recipients.</title>
        <authorList>
            <person name="Nguyen M.H."/>
            <person name="Kaul D."/>
            <person name="Muto C."/>
            <person name="Cheng S.J."/>
            <person name="Richter R.A."/>
            <person name="Bruno V.M."/>
            <person name="Liu G."/>
            <person name="Beyhan S."/>
            <person name="Sundermann A.J."/>
            <person name="Mounaud S."/>
            <person name="Pasculle A.W."/>
            <person name="Nierman W.C."/>
            <person name="Driscoll E."/>
            <person name="Cumbie R."/>
            <person name="Clancy C.J."/>
            <person name="Dupont C.L."/>
        </authorList>
    </citation>
    <scope>NUCLEOTIDE SEQUENCE</scope>
    <source>
        <strain evidence="2">GL16</strain>
    </source>
</reference>
<dbReference type="AlphaFoldDB" id="A0A9P6Y769"/>
<dbReference type="Proteomes" id="UP000717996">
    <property type="component" value="Unassembled WGS sequence"/>
</dbReference>
<accession>A0A9P6Y769</accession>
<dbReference type="InterPro" id="IPR000477">
    <property type="entry name" value="RT_dom"/>
</dbReference>
<name>A0A9P6Y769_RHIOR</name>
<protein>
    <recommendedName>
        <fullName evidence="1">Reverse transcriptase domain-containing protein</fullName>
    </recommendedName>
</protein>
<dbReference type="PANTHER" id="PTHR19446">
    <property type="entry name" value="REVERSE TRANSCRIPTASES"/>
    <property type="match status" value="1"/>
</dbReference>
<dbReference type="OrthoDB" id="5514950at2759"/>
<sequence>MKAGSLSEKRISSLEAKRLELIDMFENSVSYTPLTWCVAQVIPIHKKGSVSDPSNFHPISLTSTFRKILKCLYSTLEGESPDLDIAQGGFRSSRSTLDQTLCLVETCSILRRKHKTTPTLAFLDIKSAYDTVDREHIWNTLQPTASPELLGLLRNLFDDVHIEVIVSNASSYRFSPTTGVLQVSILSPFLYSLYINELPSLLRSQALDAVPTTNNPSKCAILAPGSDTRSYSLYGTVLPRQTSLSHLGIPISPGGYLNTNELVQNNINKALQTMNQMSAIGVNHKGFNQLLSVRFYTLIVRSQLEYGLAISAVSSSNITKFETCQTQCIRRIFGGGSRSSTKIMLHLTNQPTMKERVHRLQAKFLFRSINAPEDTLLSQLLAYLRTYASLSQWYKISKTPLWQRCCASHEIDDLDSRTFNTIYHEYLKDNLNARRNATNSLLLSACRSKLGIDPIL</sequence>
<comment type="caution">
    <text evidence="2">The sequence shown here is derived from an EMBL/GenBank/DDBJ whole genome shotgun (WGS) entry which is preliminary data.</text>
</comment>
<proteinExistence type="predicted"/>
<dbReference type="CDD" id="cd01650">
    <property type="entry name" value="RT_nLTR_like"/>
    <property type="match status" value="1"/>
</dbReference>
<organism evidence="2 3">
    <name type="scientific">Rhizopus oryzae</name>
    <name type="common">Mucormycosis agent</name>
    <name type="synonym">Rhizopus arrhizus var. delemar</name>
    <dbReference type="NCBI Taxonomy" id="64495"/>
    <lineage>
        <taxon>Eukaryota</taxon>
        <taxon>Fungi</taxon>
        <taxon>Fungi incertae sedis</taxon>
        <taxon>Mucoromycota</taxon>
        <taxon>Mucoromycotina</taxon>
        <taxon>Mucoromycetes</taxon>
        <taxon>Mucorales</taxon>
        <taxon>Mucorineae</taxon>
        <taxon>Rhizopodaceae</taxon>
        <taxon>Rhizopus</taxon>
    </lineage>
</organism>
<dbReference type="Pfam" id="PF00078">
    <property type="entry name" value="RVT_1"/>
    <property type="match status" value="1"/>
</dbReference>
<feature type="domain" description="Reverse transcriptase" evidence="1">
    <location>
        <begin position="44"/>
        <end position="206"/>
    </location>
</feature>
<gene>
    <name evidence="2" type="ORF">G6F51_008085</name>
</gene>
<evidence type="ECO:0000313" key="2">
    <source>
        <dbReference type="EMBL" id="KAG1541127.1"/>
    </source>
</evidence>
<dbReference type="EMBL" id="JAANIT010001288">
    <property type="protein sequence ID" value="KAG1541127.1"/>
    <property type="molecule type" value="Genomic_DNA"/>
</dbReference>
<evidence type="ECO:0000259" key="1">
    <source>
        <dbReference type="Pfam" id="PF00078"/>
    </source>
</evidence>
<evidence type="ECO:0000313" key="3">
    <source>
        <dbReference type="Proteomes" id="UP000717996"/>
    </source>
</evidence>